<dbReference type="OrthoDB" id="10266058at2759"/>
<dbReference type="InterPro" id="IPR012677">
    <property type="entry name" value="Nucleotide-bd_a/b_plait_sf"/>
</dbReference>
<dbReference type="Proteomes" id="UP000006310">
    <property type="component" value="Chromosome 8"/>
</dbReference>
<organism evidence="2 3">
    <name type="scientific">Huiozyma naganishii (strain ATCC MYA-139 / BCRC 22969 / CBS 8797 / KCTC 17520 / NBRC 10181 / NCYC 3082 / Yp74L-3)</name>
    <name type="common">Yeast</name>
    <name type="synonym">Kazachstania naganishii</name>
    <dbReference type="NCBI Taxonomy" id="1071383"/>
    <lineage>
        <taxon>Eukaryota</taxon>
        <taxon>Fungi</taxon>
        <taxon>Dikarya</taxon>
        <taxon>Ascomycota</taxon>
        <taxon>Saccharomycotina</taxon>
        <taxon>Saccharomycetes</taxon>
        <taxon>Saccharomycetales</taxon>
        <taxon>Saccharomycetaceae</taxon>
        <taxon>Huiozyma</taxon>
    </lineage>
</organism>
<dbReference type="eggNOG" id="KOG0120">
    <property type="taxonomic scope" value="Eukaryota"/>
</dbReference>
<evidence type="ECO:0000313" key="3">
    <source>
        <dbReference type="Proteomes" id="UP000006310"/>
    </source>
</evidence>
<dbReference type="STRING" id="1071383.J7S1H0"/>
<proteinExistence type="predicted"/>
<gene>
    <name evidence="2" type="primary">KNAG0H00410</name>
    <name evidence="2" type="ordered locus">KNAG_0H00410</name>
</gene>
<dbReference type="AlphaFoldDB" id="J7S1H0"/>
<evidence type="ECO:0000313" key="2">
    <source>
        <dbReference type="EMBL" id="CCK71457.1"/>
    </source>
</evidence>
<feature type="compositionally biased region" description="Basic and acidic residues" evidence="1">
    <location>
        <begin position="24"/>
        <end position="46"/>
    </location>
</feature>
<reference evidence="3" key="2">
    <citation type="submission" date="2012-08" db="EMBL/GenBank/DDBJ databases">
        <title>Genome sequence of Kazachstania naganishii.</title>
        <authorList>
            <person name="Gordon J.L."/>
            <person name="Armisen D."/>
            <person name="Proux-Wera E."/>
            <person name="OhEigeartaigh S.S."/>
            <person name="Byrne K.P."/>
            <person name="Wolfe K.H."/>
        </authorList>
    </citation>
    <scope>NUCLEOTIDE SEQUENCE [LARGE SCALE GENOMIC DNA]</scope>
    <source>
        <strain evidence="3">ATCC MYA-139 / BCRC 22969 / CBS 8797 / CCRC 22969 / KCTC 17520 / NBRC 10181 / NCYC 3082</strain>
    </source>
</reference>
<sequence length="500" mass="56055">MGDDGRLEDLRSKIILSLGAETDDQGRRAPESTEPARKRMRSELPSRSDPGSAQSGHNPFVREAKTPAQDQMSGFRYEKNRYDQPQRATTLPRGAMRRYNFNSGGGDATTGGNRNYAGHQPSRFDGRTNVYGGTGQYSNAQTPSVSRYRTRDPQNDGRNPARGHPPNYIPPAFRDVKRYRNVTTSAVNNKIIVRGPVTQDISSQLRGLVSELVGQIVPRDGDEPVEIVSWERFDTHIVVEFNYYRAVAFVLSCLPYLKEKMAGERPLEWMHPNSYIELVDHIDGICGANAVAIHLIEDKKDLEEGEIADFIKSNHLSCTPIYTNKNKEVFTGCAIVTSENYMDDRMLQSLHLTFSRPNRSPLGLTQETKRLLFSNISELASAPRPRNVEPSRTILLLNCADPMDLKDADVAAGIKQEISELIPDAEELEVVLPNLDYRMTVKHIKEHVGNVYVRCPTVARAQETMDKLSGTKIRGRSILCASIDDVDWNTRGLLVEDPQL</sequence>
<name>J7S1H0_HUIN7</name>
<dbReference type="RefSeq" id="XP_022465702.1">
    <property type="nucleotide sequence ID" value="XM_022609291.1"/>
</dbReference>
<dbReference type="GeneID" id="34527189"/>
<protein>
    <submittedName>
        <fullName evidence="2">Uncharacterized protein</fullName>
    </submittedName>
</protein>
<dbReference type="Gene3D" id="3.30.70.330">
    <property type="match status" value="1"/>
</dbReference>
<dbReference type="OMA" id="YKETHEG"/>
<accession>J7S1H0</accession>
<feature type="region of interest" description="Disordered" evidence="1">
    <location>
        <begin position="17"/>
        <end position="172"/>
    </location>
</feature>
<evidence type="ECO:0000256" key="1">
    <source>
        <dbReference type="SAM" id="MobiDB-lite"/>
    </source>
</evidence>
<keyword evidence="3" id="KW-1185">Reference proteome</keyword>
<reference evidence="2 3" key="1">
    <citation type="journal article" date="2011" name="Proc. Natl. Acad. Sci. U.S.A.">
        <title>Evolutionary erosion of yeast sex chromosomes by mating-type switching accidents.</title>
        <authorList>
            <person name="Gordon J.L."/>
            <person name="Armisen D."/>
            <person name="Proux-Wera E."/>
            <person name="Oheigeartaigh S.S."/>
            <person name="Byrne K.P."/>
            <person name="Wolfe K.H."/>
        </authorList>
    </citation>
    <scope>NUCLEOTIDE SEQUENCE [LARGE SCALE GENOMIC DNA]</scope>
    <source>
        <strain evidence="3">ATCC MYA-139 / BCRC 22969 / CBS 8797 / CCRC 22969 / KCTC 17520 / NBRC 10181 / NCYC 3082</strain>
    </source>
</reference>
<dbReference type="HOGENOM" id="CLU_033573_0_0_1"/>
<feature type="compositionally biased region" description="Polar residues" evidence="1">
    <location>
        <begin position="136"/>
        <end position="147"/>
    </location>
</feature>
<dbReference type="KEGG" id="kng:KNAG_0H00410"/>
<dbReference type="EMBL" id="HE978321">
    <property type="protein sequence ID" value="CCK71457.1"/>
    <property type="molecule type" value="Genomic_DNA"/>
</dbReference>